<reference evidence="2 3" key="1">
    <citation type="submission" date="2015-10" db="EMBL/GenBank/DDBJ databases">
        <title>Genome analyses suggest a sexual origin of heterokaryosis in a supposedly ancient asexual fungus.</title>
        <authorList>
            <person name="Ropars J."/>
            <person name="Sedzielewska K."/>
            <person name="Noel J."/>
            <person name="Charron P."/>
            <person name="Farinelli L."/>
            <person name="Marton T."/>
            <person name="Kruger M."/>
            <person name="Pelin A."/>
            <person name="Brachmann A."/>
            <person name="Corradi N."/>
        </authorList>
    </citation>
    <scope>NUCLEOTIDE SEQUENCE [LARGE SCALE GENOMIC DNA]</scope>
    <source>
        <strain evidence="2 3">A4</strain>
    </source>
</reference>
<evidence type="ECO:0000313" key="3">
    <source>
        <dbReference type="Proteomes" id="UP000234323"/>
    </source>
</evidence>
<feature type="region of interest" description="Disordered" evidence="1">
    <location>
        <begin position="17"/>
        <end position="46"/>
    </location>
</feature>
<proteinExistence type="predicted"/>
<gene>
    <name evidence="2" type="ORF">RhiirA4_476852</name>
</gene>
<dbReference type="VEuPathDB" id="FungiDB:RhiirA1_471867"/>
<protein>
    <submittedName>
        <fullName evidence="2">Uncharacterized protein</fullName>
    </submittedName>
</protein>
<name>A0A2I1HCG5_9GLOM</name>
<keyword evidence="3" id="KW-1185">Reference proteome</keyword>
<sequence>MPSLLYSQIVQKSLKKSNELKEPEKLEKREKEYEKEHEKKYEKEHEKEYDSSLFIAKLNGSIHNGFYENSERGLKCKCISNKHDEKKTCQWIMRVMDHVSKP</sequence>
<dbReference type="Proteomes" id="UP000234323">
    <property type="component" value="Unassembled WGS sequence"/>
</dbReference>
<evidence type="ECO:0000313" key="2">
    <source>
        <dbReference type="EMBL" id="PKY56510.1"/>
    </source>
</evidence>
<dbReference type="AlphaFoldDB" id="A0A2I1HCG5"/>
<dbReference type="EMBL" id="LLXI01002209">
    <property type="protein sequence ID" value="PKY56510.1"/>
    <property type="molecule type" value="Genomic_DNA"/>
</dbReference>
<comment type="caution">
    <text evidence="2">The sequence shown here is derived from an EMBL/GenBank/DDBJ whole genome shotgun (WGS) entry which is preliminary data.</text>
</comment>
<organism evidence="2 3">
    <name type="scientific">Rhizophagus irregularis</name>
    <dbReference type="NCBI Taxonomy" id="588596"/>
    <lineage>
        <taxon>Eukaryota</taxon>
        <taxon>Fungi</taxon>
        <taxon>Fungi incertae sedis</taxon>
        <taxon>Mucoromycota</taxon>
        <taxon>Glomeromycotina</taxon>
        <taxon>Glomeromycetes</taxon>
        <taxon>Glomerales</taxon>
        <taxon>Glomeraceae</taxon>
        <taxon>Rhizophagus</taxon>
    </lineage>
</organism>
<evidence type="ECO:0000256" key="1">
    <source>
        <dbReference type="SAM" id="MobiDB-lite"/>
    </source>
</evidence>
<accession>A0A2I1HCG5</accession>